<keyword evidence="5" id="KW-1185">Reference proteome</keyword>
<evidence type="ECO:0000256" key="1">
    <source>
        <dbReference type="ARBA" id="ARBA00005648"/>
    </source>
</evidence>
<dbReference type="GO" id="GO:0005783">
    <property type="term" value="C:endoplasmic reticulum"/>
    <property type="evidence" value="ECO:0007669"/>
    <property type="project" value="TreeGrafter"/>
</dbReference>
<sequence length="220" mass="25396">MGENELKTLLNDGCRIEANIEIKRVHGNIHISGHAHEDLLDVWIKYNGQIDLSHYIETWHFGNAISQEQMSIMTKVQNSLAFDPLNGFTSLTPPIYFQSDTHMSKSHPQSDDNPHDHHKIKITYEIVPTLFQDVDSEKLKSYQFTVSSNINENKYQTPIVFFRYDINPMTVEFVQKRRSLSHFAVQLSAIVGGTFVVFGLLHSILLVIDKKFFKDINKLY</sequence>
<dbReference type="InterPro" id="IPR012936">
    <property type="entry name" value="Erv_C"/>
</dbReference>
<reference evidence="4 5" key="1">
    <citation type="journal article" date="2013" name="Curr. Biol.">
        <title>The Genome of the Foraminiferan Reticulomyxa filosa.</title>
        <authorList>
            <person name="Glockner G."/>
            <person name="Hulsmann N."/>
            <person name="Schleicher M."/>
            <person name="Noegel A.A."/>
            <person name="Eichinger L."/>
            <person name="Gallinger C."/>
            <person name="Pawlowski J."/>
            <person name="Sierra R."/>
            <person name="Euteneuer U."/>
            <person name="Pillet L."/>
            <person name="Moustafa A."/>
            <person name="Platzer M."/>
            <person name="Groth M."/>
            <person name="Szafranski K."/>
            <person name="Schliwa M."/>
        </authorList>
    </citation>
    <scope>NUCLEOTIDE SEQUENCE [LARGE SCALE GENOMIC DNA]</scope>
</reference>
<organism evidence="4 5">
    <name type="scientific">Reticulomyxa filosa</name>
    <dbReference type="NCBI Taxonomy" id="46433"/>
    <lineage>
        <taxon>Eukaryota</taxon>
        <taxon>Sar</taxon>
        <taxon>Rhizaria</taxon>
        <taxon>Retaria</taxon>
        <taxon>Foraminifera</taxon>
        <taxon>Monothalamids</taxon>
        <taxon>Reticulomyxidae</taxon>
        <taxon>Reticulomyxa</taxon>
    </lineage>
</organism>
<dbReference type="Pfam" id="PF07970">
    <property type="entry name" value="COPIIcoated_ERV"/>
    <property type="match status" value="1"/>
</dbReference>
<evidence type="ECO:0000259" key="3">
    <source>
        <dbReference type="Pfam" id="PF07970"/>
    </source>
</evidence>
<protein>
    <recommendedName>
        <fullName evidence="3">Endoplasmic reticulum vesicle transporter C-terminal domain-containing protein</fullName>
    </recommendedName>
</protein>
<keyword evidence="2" id="KW-1133">Transmembrane helix</keyword>
<feature type="transmembrane region" description="Helical" evidence="2">
    <location>
        <begin position="183"/>
        <end position="208"/>
    </location>
</feature>
<proteinExistence type="inferred from homology"/>
<dbReference type="Proteomes" id="UP000023152">
    <property type="component" value="Unassembled WGS sequence"/>
</dbReference>
<dbReference type="InterPro" id="IPR045888">
    <property type="entry name" value="Erv"/>
</dbReference>
<evidence type="ECO:0000313" key="5">
    <source>
        <dbReference type="Proteomes" id="UP000023152"/>
    </source>
</evidence>
<comment type="similarity">
    <text evidence="1">Belongs to the ERGIC family.</text>
</comment>
<accession>X6MR15</accession>
<evidence type="ECO:0000256" key="2">
    <source>
        <dbReference type="SAM" id="Phobius"/>
    </source>
</evidence>
<dbReference type="AlphaFoldDB" id="X6MR15"/>
<dbReference type="GO" id="GO:0030134">
    <property type="term" value="C:COPII-coated ER to Golgi transport vesicle"/>
    <property type="evidence" value="ECO:0007669"/>
    <property type="project" value="TreeGrafter"/>
</dbReference>
<name>X6MR15_RETFI</name>
<gene>
    <name evidence="4" type="ORF">RFI_21055</name>
</gene>
<dbReference type="EMBL" id="ASPP01018401">
    <property type="protein sequence ID" value="ETO16299.1"/>
    <property type="molecule type" value="Genomic_DNA"/>
</dbReference>
<dbReference type="PANTHER" id="PTHR10984:SF25">
    <property type="entry name" value="ENDOPLASMIC RETICULUM-GOLGI INTERMEDIATE COMPARTMENT PROTEIN 3"/>
    <property type="match status" value="1"/>
</dbReference>
<evidence type="ECO:0000313" key="4">
    <source>
        <dbReference type="EMBL" id="ETO16299.1"/>
    </source>
</evidence>
<dbReference type="PANTHER" id="PTHR10984">
    <property type="entry name" value="ENDOPLASMIC RETICULUM-GOLGI INTERMEDIATE COMPARTMENT PROTEIN"/>
    <property type="match status" value="1"/>
</dbReference>
<keyword evidence="2" id="KW-0472">Membrane</keyword>
<comment type="caution">
    <text evidence="4">The sequence shown here is derived from an EMBL/GenBank/DDBJ whole genome shotgun (WGS) entry which is preliminary data.</text>
</comment>
<dbReference type="OrthoDB" id="270930at2759"/>
<keyword evidence="2" id="KW-0812">Transmembrane</keyword>
<feature type="domain" description="Endoplasmic reticulum vesicle transporter C-terminal" evidence="3">
    <location>
        <begin position="5"/>
        <end position="201"/>
    </location>
</feature>